<evidence type="ECO:0000313" key="7">
    <source>
        <dbReference type="Proteomes" id="UP001597114"/>
    </source>
</evidence>
<reference evidence="7" key="1">
    <citation type="journal article" date="2019" name="Int. J. Syst. Evol. Microbiol.">
        <title>The Global Catalogue of Microorganisms (GCM) 10K type strain sequencing project: providing services to taxonomists for standard genome sequencing and annotation.</title>
        <authorList>
            <consortium name="The Broad Institute Genomics Platform"/>
            <consortium name="The Broad Institute Genome Sequencing Center for Infectious Disease"/>
            <person name="Wu L."/>
            <person name="Ma J."/>
        </authorList>
    </citation>
    <scope>NUCLEOTIDE SEQUENCE [LARGE SCALE GENOMIC DNA]</scope>
    <source>
        <strain evidence="7">CCM 7043</strain>
    </source>
</reference>
<keyword evidence="7" id="KW-1185">Reference proteome</keyword>
<keyword evidence="2 5" id="KW-0812">Transmembrane</keyword>
<keyword evidence="3 5" id="KW-1133">Transmembrane helix</keyword>
<dbReference type="EMBL" id="JBHUCO010000005">
    <property type="protein sequence ID" value="MFD1516654.1"/>
    <property type="molecule type" value="Genomic_DNA"/>
</dbReference>
<dbReference type="InterPro" id="IPR032808">
    <property type="entry name" value="DoxX"/>
</dbReference>
<feature type="transmembrane region" description="Helical" evidence="5">
    <location>
        <begin position="89"/>
        <end position="108"/>
    </location>
</feature>
<evidence type="ECO:0000256" key="1">
    <source>
        <dbReference type="ARBA" id="ARBA00004141"/>
    </source>
</evidence>
<evidence type="ECO:0000256" key="2">
    <source>
        <dbReference type="ARBA" id="ARBA00022692"/>
    </source>
</evidence>
<evidence type="ECO:0000256" key="3">
    <source>
        <dbReference type="ARBA" id="ARBA00022989"/>
    </source>
</evidence>
<accession>A0ABW4ERH0</accession>
<feature type="transmembrane region" description="Helical" evidence="5">
    <location>
        <begin position="114"/>
        <end position="133"/>
    </location>
</feature>
<comment type="subcellular location">
    <subcellularLocation>
        <location evidence="1">Membrane</location>
        <topology evidence="1">Multi-pass membrane protein</topology>
    </subcellularLocation>
</comment>
<gene>
    <name evidence="6" type="ORF">ACFSJD_04095</name>
</gene>
<keyword evidence="4 5" id="KW-0472">Membrane</keyword>
<feature type="transmembrane region" description="Helical" evidence="5">
    <location>
        <begin position="26"/>
        <end position="45"/>
    </location>
</feature>
<dbReference type="RefSeq" id="WP_344725539.1">
    <property type="nucleotide sequence ID" value="NZ_BAAAUS010000034.1"/>
</dbReference>
<name>A0ABW4ERH0_9PSEU</name>
<evidence type="ECO:0000256" key="5">
    <source>
        <dbReference type="SAM" id="Phobius"/>
    </source>
</evidence>
<organism evidence="6 7">
    <name type="scientific">Pseudonocardia yunnanensis</name>
    <dbReference type="NCBI Taxonomy" id="58107"/>
    <lineage>
        <taxon>Bacteria</taxon>
        <taxon>Bacillati</taxon>
        <taxon>Actinomycetota</taxon>
        <taxon>Actinomycetes</taxon>
        <taxon>Pseudonocardiales</taxon>
        <taxon>Pseudonocardiaceae</taxon>
        <taxon>Pseudonocardia</taxon>
    </lineage>
</organism>
<dbReference type="Pfam" id="PF13564">
    <property type="entry name" value="DoxX_2"/>
    <property type="match status" value="1"/>
</dbReference>
<dbReference type="Proteomes" id="UP001597114">
    <property type="component" value="Unassembled WGS sequence"/>
</dbReference>
<comment type="caution">
    <text evidence="6">The sequence shown here is derived from an EMBL/GenBank/DDBJ whole genome shotgun (WGS) entry which is preliminary data.</text>
</comment>
<evidence type="ECO:0000256" key="4">
    <source>
        <dbReference type="ARBA" id="ARBA00023136"/>
    </source>
</evidence>
<sequence>MNTQHNPPATTTGTGRGQAPGRRVHWALWVAQVLLALVFLAVSYPKVTLDPVAVDGFAAMGFSVAGTMIIGCLEIAGAIGLLVPRLSGLAALGLVALMIGATVATVLTVSVAGALMPVLLGVVAALVAWGRWYRTVELTHWLRTLAGR</sequence>
<evidence type="ECO:0000313" key="6">
    <source>
        <dbReference type="EMBL" id="MFD1516654.1"/>
    </source>
</evidence>
<feature type="transmembrane region" description="Helical" evidence="5">
    <location>
        <begin position="57"/>
        <end position="82"/>
    </location>
</feature>
<protein>
    <submittedName>
        <fullName evidence="6">DoxX family protein</fullName>
    </submittedName>
</protein>
<proteinExistence type="predicted"/>